<dbReference type="WBParaSite" id="ALUE_0001608801-mRNA-1">
    <property type="protein sequence ID" value="ALUE_0001608801-mRNA-1"/>
    <property type="gene ID" value="ALUE_0001608801"/>
</dbReference>
<feature type="region of interest" description="Disordered" evidence="1">
    <location>
        <begin position="1"/>
        <end position="71"/>
    </location>
</feature>
<protein>
    <submittedName>
        <fullName evidence="3">Uncharacterized protein</fullName>
    </submittedName>
</protein>
<dbReference type="Proteomes" id="UP000036681">
    <property type="component" value="Unplaced"/>
</dbReference>
<evidence type="ECO:0000313" key="2">
    <source>
        <dbReference type="Proteomes" id="UP000036681"/>
    </source>
</evidence>
<feature type="compositionally biased region" description="Basic and acidic residues" evidence="1">
    <location>
        <begin position="28"/>
        <end position="41"/>
    </location>
</feature>
<evidence type="ECO:0000256" key="1">
    <source>
        <dbReference type="SAM" id="MobiDB-lite"/>
    </source>
</evidence>
<keyword evidence="2" id="KW-1185">Reference proteome</keyword>
<organism evidence="2 3">
    <name type="scientific">Ascaris lumbricoides</name>
    <name type="common">Giant roundworm</name>
    <dbReference type="NCBI Taxonomy" id="6252"/>
    <lineage>
        <taxon>Eukaryota</taxon>
        <taxon>Metazoa</taxon>
        <taxon>Ecdysozoa</taxon>
        <taxon>Nematoda</taxon>
        <taxon>Chromadorea</taxon>
        <taxon>Rhabditida</taxon>
        <taxon>Spirurina</taxon>
        <taxon>Ascaridomorpha</taxon>
        <taxon>Ascaridoidea</taxon>
        <taxon>Ascarididae</taxon>
        <taxon>Ascaris</taxon>
    </lineage>
</organism>
<accession>A0A0M3IDI2</accession>
<feature type="compositionally biased region" description="Polar residues" evidence="1">
    <location>
        <begin position="1"/>
        <end position="14"/>
    </location>
</feature>
<name>A0A0M3IDI2_ASCLU</name>
<dbReference type="AlphaFoldDB" id="A0A0M3IDI2"/>
<reference evidence="3" key="1">
    <citation type="submission" date="2017-02" db="UniProtKB">
        <authorList>
            <consortium name="WormBaseParasite"/>
        </authorList>
    </citation>
    <scope>IDENTIFICATION</scope>
</reference>
<proteinExistence type="predicted"/>
<evidence type="ECO:0000313" key="3">
    <source>
        <dbReference type="WBParaSite" id="ALUE_0001608801-mRNA-1"/>
    </source>
</evidence>
<sequence>MSSLLSHAPTSTVPSFAGERPPIATRMQTDHKITDVSELPKPHYKSSLSSSPEDSFGSRKEGTSHLRQLNGVNNSYSISKLLEKKEPSSSRARFVSCLQKTSPLQYVEDLKASSNNERDYMKSNSLFKFNKE</sequence>